<proteinExistence type="predicted"/>
<evidence type="ECO:0000313" key="2">
    <source>
        <dbReference type="Proteomes" id="UP001165960"/>
    </source>
</evidence>
<dbReference type="Proteomes" id="UP001165960">
    <property type="component" value="Unassembled WGS sequence"/>
</dbReference>
<organism evidence="1 2">
    <name type="scientific">Entomophthora muscae</name>
    <dbReference type="NCBI Taxonomy" id="34485"/>
    <lineage>
        <taxon>Eukaryota</taxon>
        <taxon>Fungi</taxon>
        <taxon>Fungi incertae sedis</taxon>
        <taxon>Zoopagomycota</taxon>
        <taxon>Entomophthoromycotina</taxon>
        <taxon>Entomophthoromycetes</taxon>
        <taxon>Entomophthorales</taxon>
        <taxon>Entomophthoraceae</taxon>
        <taxon>Entomophthora</taxon>
    </lineage>
</organism>
<comment type="caution">
    <text evidence="1">The sequence shown here is derived from an EMBL/GenBank/DDBJ whole genome shotgun (WGS) entry which is preliminary data.</text>
</comment>
<evidence type="ECO:0000313" key="1">
    <source>
        <dbReference type="EMBL" id="KAJ9088938.1"/>
    </source>
</evidence>
<protein>
    <submittedName>
        <fullName evidence="1">Uncharacterized protein</fullName>
    </submittedName>
</protein>
<gene>
    <name evidence="1" type="ORF">DSO57_1018048</name>
</gene>
<sequence>MKLKSLPFGAGHDTESLHQLRVQQPPFKSEAEVTDGIHILNSNSQDVSVTTTLTGIIPSFKPTSKKVFYPKTSTVSASLAIYKTAMRRAHDEIKQEHILTCLHLIYQEVVVPKLANITYWSQKKETLIVKFGGDLIL</sequence>
<name>A0ACC2UQ21_9FUNG</name>
<accession>A0ACC2UQ21</accession>
<reference evidence="1" key="1">
    <citation type="submission" date="2022-04" db="EMBL/GenBank/DDBJ databases">
        <title>Genome of the entomopathogenic fungus Entomophthora muscae.</title>
        <authorList>
            <person name="Elya C."/>
            <person name="Lovett B.R."/>
            <person name="Lee E."/>
            <person name="Macias A.M."/>
            <person name="Hajek A.E."/>
            <person name="De Bivort B.L."/>
            <person name="Kasson M.T."/>
            <person name="De Fine Licht H.H."/>
            <person name="Stajich J.E."/>
        </authorList>
    </citation>
    <scope>NUCLEOTIDE SEQUENCE</scope>
    <source>
        <strain evidence="1">Berkeley</strain>
    </source>
</reference>
<dbReference type="EMBL" id="QTSX02000077">
    <property type="protein sequence ID" value="KAJ9088938.1"/>
    <property type="molecule type" value="Genomic_DNA"/>
</dbReference>
<keyword evidence="2" id="KW-1185">Reference proteome</keyword>